<keyword evidence="2" id="KW-0808">Transferase</keyword>
<comment type="caution">
    <text evidence="5">The sequence shown here is derived from an EMBL/GenBank/DDBJ whole genome shotgun (WGS) entry which is preliminary data.</text>
</comment>
<dbReference type="RefSeq" id="WP_027753763.1">
    <property type="nucleotide sequence ID" value="NZ_BAAAPF010000104.1"/>
</dbReference>
<sequence length="329" mass="35459">MHIAVSGSIATDHLMTFPGRFSDQLVADQLHTVSLSFLVDKLDVRRGGVGPNICFGMGQLGARPILVGAAGADFGEYRDWLERHGVDTGSVRISEVLHTARFVVTTDADHNQIGSFYTGAMSEARLIELKTVADRVGGLDLVSIGADDPEAMLRHTEECRTRGIPFAADFSQQIARMEGEGIRTLTEGAAYLFSNEYEKGLIESKTGWSDAEVLARVGTRVTTLGARGVRIDRAGEEPILVGCPEEERKADPTGVGDGFRAGFLAGLGWGVGTERAAQLGCMLATLVIETVGPQEYELQRSNFVARFTKAYGQEAAAEVQEHLPESVQD</sequence>
<evidence type="ECO:0000256" key="1">
    <source>
        <dbReference type="ARBA" id="ARBA00010688"/>
    </source>
</evidence>
<dbReference type="InterPro" id="IPR050306">
    <property type="entry name" value="PfkB_Carbo_kinase"/>
</dbReference>
<evidence type="ECO:0000313" key="6">
    <source>
        <dbReference type="Proteomes" id="UP001500443"/>
    </source>
</evidence>
<comment type="similarity">
    <text evidence="1">Belongs to the carbohydrate kinase PfkB family.</text>
</comment>
<keyword evidence="6" id="KW-1185">Reference proteome</keyword>
<evidence type="ECO:0000256" key="2">
    <source>
        <dbReference type="ARBA" id="ARBA00022679"/>
    </source>
</evidence>
<evidence type="ECO:0000259" key="4">
    <source>
        <dbReference type="Pfam" id="PF00294"/>
    </source>
</evidence>
<name>A0ABN2YH52_9ACTN</name>
<accession>A0ABN2YH52</accession>
<organism evidence="5 6">
    <name type="scientific">Streptomyces synnematoformans</name>
    <dbReference type="NCBI Taxonomy" id="415721"/>
    <lineage>
        <taxon>Bacteria</taxon>
        <taxon>Bacillati</taxon>
        <taxon>Actinomycetota</taxon>
        <taxon>Actinomycetes</taxon>
        <taxon>Kitasatosporales</taxon>
        <taxon>Streptomycetaceae</taxon>
        <taxon>Streptomyces</taxon>
    </lineage>
</organism>
<feature type="domain" description="Carbohydrate kinase PfkB" evidence="4">
    <location>
        <begin position="30"/>
        <end position="295"/>
    </location>
</feature>
<protein>
    <submittedName>
        <fullName evidence="5">Carbohydrate kinase family protein</fullName>
    </submittedName>
</protein>
<proteinExistence type="inferred from homology"/>
<keyword evidence="3 5" id="KW-0418">Kinase</keyword>
<dbReference type="SUPFAM" id="SSF53613">
    <property type="entry name" value="Ribokinase-like"/>
    <property type="match status" value="1"/>
</dbReference>
<evidence type="ECO:0000256" key="3">
    <source>
        <dbReference type="ARBA" id="ARBA00022777"/>
    </source>
</evidence>
<dbReference type="CDD" id="cd01942">
    <property type="entry name" value="ribokinase_group_A"/>
    <property type="match status" value="1"/>
</dbReference>
<dbReference type="Gene3D" id="3.40.1190.20">
    <property type="match status" value="1"/>
</dbReference>
<dbReference type="Pfam" id="PF00294">
    <property type="entry name" value="PfkB"/>
    <property type="match status" value="1"/>
</dbReference>
<dbReference type="Proteomes" id="UP001500443">
    <property type="component" value="Unassembled WGS sequence"/>
</dbReference>
<dbReference type="PANTHER" id="PTHR43085:SF46">
    <property type="entry name" value="ADENOSINE KINASE"/>
    <property type="match status" value="1"/>
</dbReference>
<dbReference type="EMBL" id="BAAAPF010000104">
    <property type="protein sequence ID" value="GAA2127327.1"/>
    <property type="molecule type" value="Genomic_DNA"/>
</dbReference>
<dbReference type="InterPro" id="IPR029056">
    <property type="entry name" value="Ribokinase-like"/>
</dbReference>
<dbReference type="GO" id="GO:0016301">
    <property type="term" value="F:kinase activity"/>
    <property type="evidence" value="ECO:0007669"/>
    <property type="project" value="UniProtKB-KW"/>
</dbReference>
<dbReference type="InterPro" id="IPR011611">
    <property type="entry name" value="PfkB_dom"/>
</dbReference>
<dbReference type="PANTHER" id="PTHR43085">
    <property type="entry name" value="HEXOKINASE FAMILY MEMBER"/>
    <property type="match status" value="1"/>
</dbReference>
<evidence type="ECO:0000313" key="5">
    <source>
        <dbReference type="EMBL" id="GAA2127327.1"/>
    </source>
</evidence>
<gene>
    <name evidence="5" type="ORF">GCM10009802_33830</name>
</gene>
<reference evidence="5 6" key="1">
    <citation type="journal article" date="2019" name="Int. J. Syst. Evol. Microbiol.">
        <title>The Global Catalogue of Microorganisms (GCM) 10K type strain sequencing project: providing services to taxonomists for standard genome sequencing and annotation.</title>
        <authorList>
            <consortium name="The Broad Institute Genomics Platform"/>
            <consortium name="The Broad Institute Genome Sequencing Center for Infectious Disease"/>
            <person name="Wu L."/>
            <person name="Ma J."/>
        </authorList>
    </citation>
    <scope>NUCLEOTIDE SEQUENCE [LARGE SCALE GENOMIC DNA]</scope>
    <source>
        <strain evidence="5 6">JCM 15481</strain>
    </source>
</reference>